<dbReference type="InterPro" id="IPR036358">
    <property type="entry name" value="BTD_sf"/>
</dbReference>
<dbReference type="Gene3D" id="2.60.40.1450">
    <property type="entry name" value="LAG1, DNA binding domain"/>
    <property type="match status" value="1"/>
</dbReference>
<name>A0A0D7AJR5_9AGAR</name>
<dbReference type="PANTHER" id="PTHR10665">
    <property type="entry name" value="RECOMBINING BINDING PROTEIN SUPPRESSOR OF HAIRLESS"/>
    <property type="match status" value="1"/>
</dbReference>
<evidence type="ECO:0000259" key="9">
    <source>
        <dbReference type="SMART" id="SM01268"/>
    </source>
</evidence>
<dbReference type="Gene3D" id="2.80.10.50">
    <property type="match status" value="1"/>
</dbReference>
<keyword evidence="3" id="KW-0805">Transcription regulation</keyword>
<dbReference type="GO" id="GO:0001228">
    <property type="term" value="F:DNA-binding transcription activator activity, RNA polymerase II-specific"/>
    <property type="evidence" value="ECO:0007669"/>
    <property type="project" value="InterPro"/>
</dbReference>
<dbReference type="Proteomes" id="UP000054144">
    <property type="component" value="Unassembled WGS sequence"/>
</dbReference>
<keyword evidence="11" id="KW-1185">Reference proteome</keyword>
<keyword evidence="5" id="KW-0804">Transcription</keyword>
<evidence type="ECO:0000313" key="10">
    <source>
        <dbReference type="EMBL" id="KIY50570.1"/>
    </source>
</evidence>
<dbReference type="EMBL" id="KN881675">
    <property type="protein sequence ID" value="KIY50570.1"/>
    <property type="molecule type" value="Genomic_DNA"/>
</dbReference>
<feature type="compositionally biased region" description="Polar residues" evidence="7">
    <location>
        <begin position="588"/>
        <end position="598"/>
    </location>
</feature>
<dbReference type="InterPro" id="IPR037095">
    <property type="entry name" value="RBP-J/Cbf11_DNA-bd_sf"/>
</dbReference>
<reference evidence="10 11" key="1">
    <citation type="journal article" date="2015" name="Fungal Genet. Biol.">
        <title>Evolution of novel wood decay mechanisms in Agaricales revealed by the genome sequences of Fistulina hepatica and Cylindrobasidium torrendii.</title>
        <authorList>
            <person name="Floudas D."/>
            <person name="Held B.W."/>
            <person name="Riley R."/>
            <person name="Nagy L.G."/>
            <person name="Koehler G."/>
            <person name="Ransdell A.S."/>
            <person name="Younus H."/>
            <person name="Chow J."/>
            <person name="Chiniquy J."/>
            <person name="Lipzen A."/>
            <person name="Tritt A."/>
            <person name="Sun H."/>
            <person name="Haridas S."/>
            <person name="LaButti K."/>
            <person name="Ohm R.A."/>
            <person name="Kues U."/>
            <person name="Blanchette R.A."/>
            <person name="Grigoriev I.V."/>
            <person name="Minto R.E."/>
            <person name="Hibbett D.S."/>
        </authorList>
    </citation>
    <scope>NUCLEOTIDE SEQUENCE [LARGE SCALE GENOMIC DNA]</scope>
    <source>
        <strain evidence="10 11">ATCC 64428</strain>
    </source>
</reference>
<evidence type="ECO:0000256" key="7">
    <source>
        <dbReference type="SAM" id="MobiDB-lite"/>
    </source>
</evidence>
<dbReference type="GO" id="GO:0005634">
    <property type="term" value="C:nucleus"/>
    <property type="evidence" value="ECO:0007669"/>
    <property type="project" value="UniProtKB-SubCell"/>
</dbReference>
<keyword evidence="6" id="KW-0539">Nucleus</keyword>
<dbReference type="InterPro" id="IPR015351">
    <property type="entry name" value="RBP-J/Cbf11/Cbf12_DNA-bd"/>
</dbReference>
<dbReference type="SUPFAM" id="SSF110217">
    <property type="entry name" value="DNA-binding protein LAG-1 (CSL)"/>
    <property type="match status" value="1"/>
</dbReference>
<dbReference type="SMART" id="SM01267">
    <property type="entry name" value="LAG1_DNAbind"/>
    <property type="match status" value="1"/>
</dbReference>
<dbReference type="InterPro" id="IPR040159">
    <property type="entry name" value="CLS_fam"/>
</dbReference>
<dbReference type="InterPro" id="IPR008967">
    <property type="entry name" value="p53-like_TF_DNA-bd_sf"/>
</dbReference>
<feature type="compositionally biased region" description="Low complexity" evidence="7">
    <location>
        <begin position="603"/>
        <end position="615"/>
    </location>
</feature>
<keyword evidence="4" id="KW-0238">DNA-binding</keyword>
<dbReference type="GO" id="GO:0000978">
    <property type="term" value="F:RNA polymerase II cis-regulatory region sequence-specific DNA binding"/>
    <property type="evidence" value="ECO:0007669"/>
    <property type="project" value="InterPro"/>
</dbReference>
<comment type="similarity">
    <text evidence="2">Belongs to the Su(H) family.</text>
</comment>
<dbReference type="SUPFAM" id="SSF49417">
    <property type="entry name" value="p53-like transcription factors"/>
    <property type="match status" value="1"/>
</dbReference>
<dbReference type="InterPro" id="IPR015350">
    <property type="entry name" value="Beta-trefoil_DNA-bd_dom"/>
</dbReference>
<evidence type="ECO:0000256" key="6">
    <source>
        <dbReference type="ARBA" id="ARBA00023242"/>
    </source>
</evidence>
<evidence type="ECO:0000256" key="2">
    <source>
        <dbReference type="ARBA" id="ARBA00009704"/>
    </source>
</evidence>
<comment type="subcellular location">
    <subcellularLocation>
        <location evidence="1">Nucleus</location>
    </subcellularLocation>
</comment>
<evidence type="ECO:0000256" key="5">
    <source>
        <dbReference type="ARBA" id="ARBA00023163"/>
    </source>
</evidence>
<evidence type="ECO:0000256" key="1">
    <source>
        <dbReference type="ARBA" id="ARBA00004123"/>
    </source>
</evidence>
<dbReference type="AlphaFoldDB" id="A0A0D7AJR5"/>
<dbReference type="SMART" id="SM01268">
    <property type="entry name" value="BTD"/>
    <property type="match status" value="1"/>
</dbReference>
<proteinExistence type="inferred from homology"/>
<evidence type="ECO:0000313" key="11">
    <source>
        <dbReference type="Proteomes" id="UP000054144"/>
    </source>
</evidence>
<evidence type="ECO:0008006" key="12">
    <source>
        <dbReference type="Google" id="ProtNLM"/>
    </source>
</evidence>
<dbReference type="OrthoDB" id="5600360at2759"/>
<evidence type="ECO:0000259" key="8">
    <source>
        <dbReference type="SMART" id="SM01267"/>
    </source>
</evidence>
<organism evidence="10 11">
    <name type="scientific">Fistulina hepatica ATCC 64428</name>
    <dbReference type="NCBI Taxonomy" id="1128425"/>
    <lineage>
        <taxon>Eukaryota</taxon>
        <taxon>Fungi</taxon>
        <taxon>Dikarya</taxon>
        <taxon>Basidiomycota</taxon>
        <taxon>Agaricomycotina</taxon>
        <taxon>Agaricomycetes</taxon>
        <taxon>Agaricomycetidae</taxon>
        <taxon>Agaricales</taxon>
        <taxon>Fistulinaceae</taxon>
        <taxon>Fistulina</taxon>
    </lineage>
</organism>
<evidence type="ECO:0000256" key="4">
    <source>
        <dbReference type="ARBA" id="ARBA00023125"/>
    </source>
</evidence>
<feature type="domain" description="Beta-trefoil DNA-binding" evidence="9">
    <location>
        <begin position="286"/>
        <end position="454"/>
    </location>
</feature>
<protein>
    <recommendedName>
        <fullName evidence="12">Beta-trefoil</fullName>
    </recommendedName>
</protein>
<feature type="region of interest" description="Disordered" evidence="7">
    <location>
        <begin position="588"/>
        <end position="624"/>
    </location>
</feature>
<dbReference type="Pfam" id="PF09271">
    <property type="entry name" value="LAG1-DNAbind"/>
    <property type="match status" value="2"/>
</dbReference>
<gene>
    <name evidence="10" type="ORF">FISHEDRAFT_38917</name>
</gene>
<evidence type="ECO:0000256" key="3">
    <source>
        <dbReference type="ARBA" id="ARBA00023015"/>
    </source>
</evidence>
<accession>A0A0D7AJR5</accession>
<sequence>MQTTSLLPPPPHPIQQHPPFPLLLFPLQCQQLSPAPLLCVVRHIRPVYADTVVHRCRLLYLQSHATSLHRRRHRHPHRWPSLGAISLPHPPQWYVACLSFLGIYSLYQNALAKRRLEDAHTDDDPHTKIRRVVQDHVTHDPAKIVPMTTVICLHAAVAQKSYGNEKRFLCPPPIVHIDGPMPRMRQQQLSMAVVSESGERTFEQKAPLDSAMSASFKFLHVAGSAKAKSFVLTLNIAEPPLYAAIAPTPDAPDVPTGRIWAAFDSAPVSIISKPSKKTAKTRNITSCILAGGPVSLFNRINSQTVRTKYMIIDHGQLCASSANWSAFNVNVVSKPNDPPPMGGPQPVLYGSEVILSDTQTGISTAALIIRKVEKGRVVLNDGGPVSQMQKIVLQRLNPDGSRHYLSAAGPHAGQLDASQTTGMHPLMFVAANVRDEVKDGAHTYSDEVTDFLCWTIVGISKFQYTFFDAFGNNSGVPKMPITPFPTLFTAPIYRPTSNSIELTIANFFYEDPVSREQCPLDVYLGSLGPLRHRAYQTTPAYQTLGSAASYLLPLAVVSDEGGTGYVPPGPVHTIVVVELPPIVDILQRQSSPPSTTESAAEGASPQSPSTTAASSKRQLPSPASIAGRNLPMLFIRPSDGVGYHSGRTITCDYMFPNVDLNALPPLGSGMYDQAWLAAAHAAATNPAQAWSLRVM</sequence>
<feature type="domain" description="RBP-J/Cbf11/Cbf12 DNA binding" evidence="8">
    <location>
        <begin position="149"/>
        <end position="285"/>
    </location>
</feature>
<dbReference type="Pfam" id="PF09270">
    <property type="entry name" value="BTD"/>
    <property type="match status" value="1"/>
</dbReference>